<proteinExistence type="predicted"/>
<gene>
    <name evidence="5" type="ORF">ACFPJ6_17195</name>
</gene>
<name>A0ABW0GUE9_9MICO</name>
<dbReference type="InterPro" id="IPR050765">
    <property type="entry name" value="Riboflavin_Biosynth_HTPR"/>
</dbReference>
<dbReference type="SUPFAM" id="SSF53597">
    <property type="entry name" value="Dihydrofolate reductase-like"/>
    <property type="match status" value="1"/>
</dbReference>
<evidence type="ECO:0000256" key="1">
    <source>
        <dbReference type="ARBA" id="ARBA00005104"/>
    </source>
</evidence>
<accession>A0ABW0GUE9</accession>
<protein>
    <submittedName>
        <fullName evidence="5">Dihydrofolate reductase family protein</fullName>
    </submittedName>
</protein>
<keyword evidence="2" id="KW-0521">NADP</keyword>
<dbReference type="InterPro" id="IPR024072">
    <property type="entry name" value="DHFR-like_dom_sf"/>
</dbReference>
<feature type="domain" description="Bacterial bifunctional deaminase-reductase C-terminal" evidence="4">
    <location>
        <begin position="36"/>
        <end position="231"/>
    </location>
</feature>
<dbReference type="RefSeq" id="WP_340268531.1">
    <property type="nucleotide sequence ID" value="NZ_JBBEOG010000003.1"/>
</dbReference>
<dbReference type="PANTHER" id="PTHR38011:SF7">
    <property type="entry name" value="2,5-DIAMINO-6-RIBOSYLAMINO-4(3H)-PYRIMIDINONE 5'-PHOSPHATE REDUCTASE"/>
    <property type="match status" value="1"/>
</dbReference>
<comment type="pathway">
    <text evidence="1">Cofactor biosynthesis; riboflavin biosynthesis.</text>
</comment>
<reference evidence="6" key="1">
    <citation type="journal article" date="2019" name="Int. J. Syst. Evol. Microbiol.">
        <title>The Global Catalogue of Microorganisms (GCM) 10K type strain sequencing project: providing services to taxonomists for standard genome sequencing and annotation.</title>
        <authorList>
            <consortium name="The Broad Institute Genomics Platform"/>
            <consortium name="The Broad Institute Genome Sequencing Center for Infectious Disease"/>
            <person name="Wu L."/>
            <person name="Ma J."/>
        </authorList>
    </citation>
    <scope>NUCLEOTIDE SEQUENCE [LARGE SCALE GENOMIC DNA]</scope>
    <source>
        <strain evidence="6">CCUG 43114</strain>
    </source>
</reference>
<evidence type="ECO:0000259" key="4">
    <source>
        <dbReference type="Pfam" id="PF01872"/>
    </source>
</evidence>
<dbReference type="Pfam" id="PF01872">
    <property type="entry name" value="RibD_C"/>
    <property type="match status" value="1"/>
</dbReference>
<keyword evidence="6" id="KW-1185">Reference proteome</keyword>
<dbReference type="Proteomes" id="UP001596122">
    <property type="component" value="Unassembled WGS sequence"/>
</dbReference>
<dbReference type="Gene3D" id="3.40.430.10">
    <property type="entry name" value="Dihydrofolate Reductase, subunit A"/>
    <property type="match status" value="1"/>
</dbReference>
<sequence length="258" mass="26468">MSEDDLDLLVGDGAPRRLGRSDTAALADLYAYPDRPWVRANMVASLDGAATDGEGRSGGISSSVDKAVFRVLRGLADVVLVGAGTARAEGYGPASPQEWAAAGRAAAGRRPAAVVAQVTRSGRVETGRGMFDEPGRALVVMPDGDREALDRARAAAGEDAVVLAGHVDRGGADLAMAVSALAERGLTRVLCEGGPALLGALAAADLLDELCLTTSPALVASDASRVVTGDLPEPRGMVLAHLLHAESSLLARWVRDRG</sequence>
<evidence type="ECO:0000313" key="5">
    <source>
        <dbReference type="EMBL" id="MFC5382501.1"/>
    </source>
</evidence>
<evidence type="ECO:0000256" key="3">
    <source>
        <dbReference type="ARBA" id="ARBA00023002"/>
    </source>
</evidence>
<evidence type="ECO:0000313" key="6">
    <source>
        <dbReference type="Proteomes" id="UP001596122"/>
    </source>
</evidence>
<comment type="caution">
    <text evidence="5">The sequence shown here is derived from an EMBL/GenBank/DDBJ whole genome shotgun (WGS) entry which is preliminary data.</text>
</comment>
<keyword evidence="3" id="KW-0560">Oxidoreductase</keyword>
<dbReference type="InterPro" id="IPR002734">
    <property type="entry name" value="RibDG_C"/>
</dbReference>
<organism evidence="5 6">
    <name type="scientific">Aquipuribacter nitratireducens</name>
    <dbReference type="NCBI Taxonomy" id="650104"/>
    <lineage>
        <taxon>Bacteria</taxon>
        <taxon>Bacillati</taxon>
        <taxon>Actinomycetota</taxon>
        <taxon>Actinomycetes</taxon>
        <taxon>Micrococcales</taxon>
        <taxon>Intrasporangiaceae</taxon>
        <taxon>Aquipuribacter</taxon>
    </lineage>
</organism>
<evidence type="ECO:0000256" key="2">
    <source>
        <dbReference type="ARBA" id="ARBA00022857"/>
    </source>
</evidence>
<dbReference type="PANTHER" id="PTHR38011">
    <property type="entry name" value="DIHYDROFOLATE REDUCTASE FAMILY PROTEIN (AFU_ORTHOLOGUE AFUA_8G06820)"/>
    <property type="match status" value="1"/>
</dbReference>
<dbReference type="EMBL" id="JBHSLD010000027">
    <property type="protein sequence ID" value="MFC5382501.1"/>
    <property type="molecule type" value="Genomic_DNA"/>
</dbReference>